<reference evidence="2" key="4">
    <citation type="submission" date="2019-03" db="UniProtKB">
        <authorList>
            <consortium name="EnsemblPlants"/>
        </authorList>
    </citation>
    <scope>IDENTIFICATION</scope>
</reference>
<dbReference type="EnsemblPlants" id="AET4Gv20272500.4">
    <property type="protein sequence ID" value="AET4Gv20272500.4"/>
    <property type="gene ID" value="AET4Gv20272500"/>
</dbReference>
<reference evidence="2" key="5">
    <citation type="journal article" date="2021" name="G3 (Bethesda)">
        <title>Aegilops tauschii genome assembly Aet v5.0 features greater sequence contiguity and improved annotation.</title>
        <authorList>
            <person name="Wang L."/>
            <person name="Zhu T."/>
            <person name="Rodriguez J.C."/>
            <person name="Deal K.R."/>
            <person name="Dubcovsky J."/>
            <person name="McGuire P.E."/>
            <person name="Lux T."/>
            <person name="Spannagl M."/>
            <person name="Mayer K.F.X."/>
            <person name="Baldrich P."/>
            <person name="Meyers B.C."/>
            <person name="Huo N."/>
            <person name="Gu Y.Q."/>
            <person name="Zhou H."/>
            <person name="Devos K.M."/>
            <person name="Bennetzen J.L."/>
            <person name="Unver T."/>
            <person name="Budak H."/>
            <person name="Gulick P.J."/>
            <person name="Galiba G."/>
            <person name="Kalapos B."/>
            <person name="Nelson D.R."/>
            <person name="Li P."/>
            <person name="You F.M."/>
            <person name="Luo M.C."/>
            <person name="Dvorak J."/>
        </authorList>
    </citation>
    <scope>NUCLEOTIDE SEQUENCE [LARGE SCALE GENOMIC DNA]</scope>
    <source>
        <strain evidence="2">cv. AL8/78</strain>
    </source>
</reference>
<reference evidence="3" key="1">
    <citation type="journal article" date="2014" name="Science">
        <title>Ancient hybridizations among the ancestral genomes of bread wheat.</title>
        <authorList>
            <consortium name="International Wheat Genome Sequencing Consortium,"/>
            <person name="Marcussen T."/>
            <person name="Sandve S.R."/>
            <person name="Heier L."/>
            <person name="Spannagl M."/>
            <person name="Pfeifer M."/>
            <person name="Jakobsen K.S."/>
            <person name="Wulff B.B."/>
            <person name="Steuernagel B."/>
            <person name="Mayer K.F."/>
            <person name="Olsen O.A."/>
        </authorList>
    </citation>
    <scope>NUCLEOTIDE SEQUENCE [LARGE SCALE GENOMIC DNA]</scope>
    <source>
        <strain evidence="3">cv. AL8/78</strain>
    </source>
</reference>
<dbReference type="AlphaFoldDB" id="A0A453HRG7"/>
<feature type="region of interest" description="Disordered" evidence="1">
    <location>
        <begin position="61"/>
        <end position="81"/>
    </location>
</feature>
<sequence>IIIKLQAFFWFSFFCPSRHLEELKVPRQLCLVSDWNLAGAGSVGVERPAKGEKISLALARGGGGGRRAGRGRGSFREQLAV</sequence>
<keyword evidence="3" id="KW-1185">Reference proteome</keyword>
<proteinExistence type="predicted"/>
<reference evidence="2" key="3">
    <citation type="journal article" date="2017" name="Nature">
        <title>Genome sequence of the progenitor of the wheat D genome Aegilops tauschii.</title>
        <authorList>
            <person name="Luo M.C."/>
            <person name="Gu Y.Q."/>
            <person name="Puiu D."/>
            <person name="Wang H."/>
            <person name="Twardziok S.O."/>
            <person name="Deal K.R."/>
            <person name="Huo N."/>
            <person name="Zhu T."/>
            <person name="Wang L."/>
            <person name="Wang Y."/>
            <person name="McGuire P.E."/>
            <person name="Liu S."/>
            <person name="Long H."/>
            <person name="Ramasamy R.K."/>
            <person name="Rodriguez J.C."/>
            <person name="Van S.L."/>
            <person name="Yuan L."/>
            <person name="Wang Z."/>
            <person name="Xia Z."/>
            <person name="Xiao L."/>
            <person name="Anderson O.D."/>
            <person name="Ouyang S."/>
            <person name="Liang Y."/>
            <person name="Zimin A.V."/>
            <person name="Pertea G."/>
            <person name="Qi P."/>
            <person name="Bennetzen J.L."/>
            <person name="Dai X."/>
            <person name="Dawson M.W."/>
            <person name="Muller H.G."/>
            <person name="Kugler K."/>
            <person name="Rivarola-Duarte L."/>
            <person name="Spannagl M."/>
            <person name="Mayer K.F.X."/>
            <person name="Lu F.H."/>
            <person name="Bevan M.W."/>
            <person name="Leroy P."/>
            <person name="Li P."/>
            <person name="You F.M."/>
            <person name="Sun Q."/>
            <person name="Liu Z."/>
            <person name="Lyons E."/>
            <person name="Wicker T."/>
            <person name="Salzberg S.L."/>
            <person name="Devos K.M."/>
            <person name="Dvorak J."/>
        </authorList>
    </citation>
    <scope>NUCLEOTIDE SEQUENCE [LARGE SCALE GENOMIC DNA]</scope>
    <source>
        <strain evidence="2">cv. AL8/78</strain>
    </source>
</reference>
<name>A0A453HRG7_AEGTS</name>
<reference evidence="3" key="2">
    <citation type="journal article" date="2017" name="Nat. Plants">
        <title>The Aegilops tauschii genome reveals multiple impacts of transposons.</title>
        <authorList>
            <person name="Zhao G."/>
            <person name="Zou C."/>
            <person name="Li K."/>
            <person name="Wang K."/>
            <person name="Li T."/>
            <person name="Gao L."/>
            <person name="Zhang X."/>
            <person name="Wang H."/>
            <person name="Yang Z."/>
            <person name="Liu X."/>
            <person name="Jiang W."/>
            <person name="Mao L."/>
            <person name="Kong X."/>
            <person name="Jiao Y."/>
            <person name="Jia J."/>
        </authorList>
    </citation>
    <scope>NUCLEOTIDE SEQUENCE [LARGE SCALE GENOMIC DNA]</scope>
    <source>
        <strain evidence="3">cv. AL8/78</strain>
    </source>
</reference>
<organism evidence="2 3">
    <name type="scientific">Aegilops tauschii subsp. strangulata</name>
    <name type="common">Goatgrass</name>
    <dbReference type="NCBI Taxonomy" id="200361"/>
    <lineage>
        <taxon>Eukaryota</taxon>
        <taxon>Viridiplantae</taxon>
        <taxon>Streptophyta</taxon>
        <taxon>Embryophyta</taxon>
        <taxon>Tracheophyta</taxon>
        <taxon>Spermatophyta</taxon>
        <taxon>Magnoliopsida</taxon>
        <taxon>Liliopsida</taxon>
        <taxon>Poales</taxon>
        <taxon>Poaceae</taxon>
        <taxon>BOP clade</taxon>
        <taxon>Pooideae</taxon>
        <taxon>Triticodae</taxon>
        <taxon>Triticeae</taxon>
        <taxon>Triticinae</taxon>
        <taxon>Aegilops</taxon>
    </lineage>
</organism>
<accession>A0A453HRG7</accession>
<evidence type="ECO:0000313" key="3">
    <source>
        <dbReference type="Proteomes" id="UP000015105"/>
    </source>
</evidence>
<dbReference type="Proteomes" id="UP000015105">
    <property type="component" value="Chromosome 4D"/>
</dbReference>
<dbReference type="Gramene" id="AET4Gv20272500.4">
    <property type="protein sequence ID" value="AET4Gv20272500.4"/>
    <property type="gene ID" value="AET4Gv20272500"/>
</dbReference>
<protein>
    <submittedName>
        <fullName evidence="2">Uncharacterized protein</fullName>
    </submittedName>
</protein>
<evidence type="ECO:0000256" key="1">
    <source>
        <dbReference type="SAM" id="MobiDB-lite"/>
    </source>
</evidence>
<evidence type="ECO:0000313" key="2">
    <source>
        <dbReference type="EnsemblPlants" id="AET4Gv20272500.4"/>
    </source>
</evidence>